<keyword evidence="1" id="KW-0472">Membrane</keyword>
<keyword evidence="1" id="KW-1133">Transmembrane helix</keyword>
<keyword evidence="3" id="KW-1185">Reference proteome</keyword>
<reference evidence="2" key="1">
    <citation type="submission" date="2022-12" db="EMBL/GenBank/DDBJ databases">
        <authorList>
            <person name="Petersen C."/>
        </authorList>
    </citation>
    <scope>NUCLEOTIDE SEQUENCE</scope>
    <source>
        <strain evidence="2">IBT 35675</strain>
    </source>
</reference>
<reference evidence="2" key="2">
    <citation type="journal article" date="2023" name="IMA Fungus">
        <title>Comparative genomic study of the Penicillium genus elucidates a diverse pangenome and 15 lateral gene transfer events.</title>
        <authorList>
            <person name="Petersen C."/>
            <person name="Sorensen T."/>
            <person name="Nielsen M.R."/>
            <person name="Sondergaard T.E."/>
            <person name="Sorensen J.L."/>
            <person name="Fitzpatrick D.A."/>
            <person name="Frisvad J.C."/>
            <person name="Nielsen K.L."/>
        </authorList>
    </citation>
    <scope>NUCLEOTIDE SEQUENCE</scope>
    <source>
        <strain evidence="2">IBT 35675</strain>
    </source>
</reference>
<keyword evidence="1" id="KW-0812">Transmembrane</keyword>
<comment type="caution">
    <text evidence="2">The sequence shown here is derived from an EMBL/GenBank/DDBJ whole genome shotgun (WGS) entry which is preliminary data.</text>
</comment>
<evidence type="ECO:0000313" key="3">
    <source>
        <dbReference type="Proteomes" id="UP001148299"/>
    </source>
</evidence>
<evidence type="ECO:0008006" key="4">
    <source>
        <dbReference type="Google" id="ProtNLM"/>
    </source>
</evidence>
<protein>
    <recommendedName>
        <fullName evidence="4">Mg2+ transporter protein, CorA-like/Zinc transport protein ZntB</fullName>
    </recommendedName>
</protein>
<evidence type="ECO:0000256" key="1">
    <source>
        <dbReference type="SAM" id="Phobius"/>
    </source>
</evidence>
<accession>A0A9W9RLR5</accession>
<evidence type="ECO:0000313" key="2">
    <source>
        <dbReference type="EMBL" id="KAJ5362540.1"/>
    </source>
</evidence>
<sequence length="371" mass="42493">MDRIASAEKIRDCLRCRQALSQFLQIPDPWWSDTHKRSNGYFGYDTTRNARQMTGVSTFINKSPLAEEKLIRIDTFAYFEVKQLPHDLDYYWDKINIFTKWIASTKQTIVALFDPNPSIRELILQSLLKFNHTLLSDPYWVYPTILDTLGNLQESAVWLIRNQVRDIEKKVPTPGAVPNPEYRKLHDIGRHVIHVSETLDVAVLTIESIQMHHLRFLVSNPDVTDPAAGRSVSVDLGYHRDFLANLRHRAASNEKRLQNEIQLAFNSVAQYNAGQTDSRAMKTIAFATLIFLGFISSLFSMSLFHGGQNNEWGVSSKFWLNWVFAIPITIATGVVWRYWHNVFPGAEYKPAPVRAGELPVRSESVMPKSTV</sequence>
<gene>
    <name evidence="2" type="ORF">N7541_003384</name>
</gene>
<feature type="transmembrane region" description="Helical" evidence="1">
    <location>
        <begin position="284"/>
        <end position="306"/>
    </location>
</feature>
<feature type="transmembrane region" description="Helical" evidence="1">
    <location>
        <begin position="318"/>
        <end position="339"/>
    </location>
</feature>
<proteinExistence type="predicted"/>
<dbReference type="Proteomes" id="UP001148299">
    <property type="component" value="Unassembled WGS sequence"/>
</dbReference>
<dbReference type="EMBL" id="JAPZBR010000002">
    <property type="protein sequence ID" value="KAJ5362540.1"/>
    <property type="molecule type" value="Genomic_DNA"/>
</dbReference>
<dbReference type="Gene3D" id="1.20.58.340">
    <property type="entry name" value="Magnesium transport protein CorA, transmembrane region"/>
    <property type="match status" value="1"/>
</dbReference>
<name>A0A9W9RLR5_PENBR</name>
<organism evidence="2 3">
    <name type="scientific">Penicillium brevicompactum</name>
    <dbReference type="NCBI Taxonomy" id="5074"/>
    <lineage>
        <taxon>Eukaryota</taxon>
        <taxon>Fungi</taxon>
        <taxon>Dikarya</taxon>
        <taxon>Ascomycota</taxon>
        <taxon>Pezizomycotina</taxon>
        <taxon>Eurotiomycetes</taxon>
        <taxon>Eurotiomycetidae</taxon>
        <taxon>Eurotiales</taxon>
        <taxon>Aspergillaceae</taxon>
        <taxon>Penicillium</taxon>
    </lineage>
</organism>
<dbReference type="AlphaFoldDB" id="A0A9W9RLR5"/>